<dbReference type="OrthoDB" id="4837799at2759"/>
<evidence type="ECO:0000256" key="1">
    <source>
        <dbReference type="SAM" id="SignalP"/>
    </source>
</evidence>
<reference evidence="2" key="1">
    <citation type="journal article" date="2021" name="Nat. Commun.">
        <title>Genetic determinants of endophytism in the Arabidopsis root mycobiome.</title>
        <authorList>
            <person name="Mesny F."/>
            <person name="Miyauchi S."/>
            <person name="Thiergart T."/>
            <person name="Pickel B."/>
            <person name="Atanasova L."/>
            <person name="Karlsson M."/>
            <person name="Huettel B."/>
            <person name="Barry K.W."/>
            <person name="Haridas S."/>
            <person name="Chen C."/>
            <person name="Bauer D."/>
            <person name="Andreopoulos W."/>
            <person name="Pangilinan J."/>
            <person name="LaButti K."/>
            <person name="Riley R."/>
            <person name="Lipzen A."/>
            <person name="Clum A."/>
            <person name="Drula E."/>
            <person name="Henrissat B."/>
            <person name="Kohler A."/>
            <person name="Grigoriev I.V."/>
            <person name="Martin F.M."/>
            <person name="Hacquard S."/>
        </authorList>
    </citation>
    <scope>NUCLEOTIDE SEQUENCE</scope>
    <source>
        <strain evidence="2">MPI-CAGE-CH-0235</strain>
    </source>
</reference>
<feature type="chain" id="PRO_5035466295" evidence="1">
    <location>
        <begin position="16"/>
        <end position="103"/>
    </location>
</feature>
<dbReference type="EMBL" id="JAGPNK010000001">
    <property type="protein sequence ID" value="KAH7329258.1"/>
    <property type="molecule type" value="Genomic_DNA"/>
</dbReference>
<gene>
    <name evidence="2" type="ORF">B0I35DRAFT_473872</name>
</gene>
<sequence length="103" mass="10791">MILYAILLLMASATAIVLPQGDEPAEPQHQALTTATAYTVTAACGNEICDGTTSWCFYWAGVTGYDRSLGPIPGVTRRPLGPCGPDAPQPTAVDATLNEILQV</sequence>
<organism evidence="2 3">
    <name type="scientific">Stachybotrys elegans</name>
    <dbReference type="NCBI Taxonomy" id="80388"/>
    <lineage>
        <taxon>Eukaryota</taxon>
        <taxon>Fungi</taxon>
        <taxon>Dikarya</taxon>
        <taxon>Ascomycota</taxon>
        <taxon>Pezizomycotina</taxon>
        <taxon>Sordariomycetes</taxon>
        <taxon>Hypocreomycetidae</taxon>
        <taxon>Hypocreales</taxon>
        <taxon>Stachybotryaceae</taxon>
        <taxon>Stachybotrys</taxon>
    </lineage>
</organism>
<keyword evidence="3" id="KW-1185">Reference proteome</keyword>
<proteinExistence type="predicted"/>
<dbReference type="AlphaFoldDB" id="A0A8K0T310"/>
<evidence type="ECO:0000313" key="3">
    <source>
        <dbReference type="Proteomes" id="UP000813444"/>
    </source>
</evidence>
<protein>
    <submittedName>
        <fullName evidence="2">Uncharacterized protein</fullName>
    </submittedName>
</protein>
<feature type="signal peptide" evidence="1">
    <location>
        <begin position="1"/>
        <end position="15"/>
    </location>
</feature>
<keyword evidence="1" id="KW-0732">Signal</keyword>
<comment type="caution">
    <text evidence="2">The sequence shown here is derived from an EMBL/GenBank/DDBJ whole genome shotgun (WGS) entry which is preliminary data.</text>
</comment>
<dbReference type="Proteomes" id="UP000813444">
    <property type="component" value="Unassembled WGS sequence"/>
</dbReference>
<evidence type="ECO:0000313" key="2">
    <source>
        <dbReference type="EMBL" id="KAH7329258.1"/>
    </source>
</evidence>
<name>A0A8K0T310_9HYPO</name>
<accession>A0A8K0T310</accession>